<evidence type="ECO:0000313" key="3">
    <source>
        <dbReference type="Proteomes" id="UP000192934"/>
    </source>
</evidence>
<dbReference type="Proteomes" id="UP000192934">
    <property type="component" value="Chromosome I"/>
</dbReference>
<feature type="chain" id="PRO_5012869245" evidence="1">
    <location>
        <begin position="20"/>
        <end position="219"/>
    </location>
</feature>
<accession>A0A1X7FZ37</accession>
<dbReference type="STRING" id="941907.SAMN06295910_0314"/>
<reference evidence="3" key="1">
    <citation type="submission" date="2017-04" db="EMBL/GenBank/DDBJ databases">
        <authorList>
            <person name="Varghese N."/>
            <person name="Submissions S."/>
        </authorList>
    </citation>
    <scope>NUCLEOTIDE SEQUENCE [LARGE SCALE GENOMIC DNA]</scope>
    <source>
        <strain evidence="3">Dd16</strain>
    </source>
</reference>
<organism evidence="2 3">
    <name type="scientific">Allosphingosinicella indica</name>
    <dbReference type="NCBI Taxonomy" id="941907"/>
    <lineage>
        <taxon>Bacteria</taxon>
        <taxon>Pseudomonadati</taxon>
        <taxon>Pseudomonadota</taxon>
        <taxon>Alphaproteobacteria</taxon>
        <taxon>Sphingomonadales</taxon>
        <taxon>Sphingomonadaceae</taxon>
        <taxon>Allosphingosinicella</taxon>
    </lineage>
</organism>
<gene>
    <name evidence="2" type="ORF">SAMN06295910_0314</name>
</gene>
<evidence type="ECO:0000313" key="2">
    <source>
        <dbReference type="EMBL" id="SMF61329.1"/>
    </source>
</evidence>
<dbReference type="AlphaFoldDB" id="A0A1X7FZ37"/>
<feature type="signal peptide" evidence="1">
    <location>
        <begin position="1"/>
        <end position="19"/>
    </location>
</feature>
<keyword evidence="3" id="KW-1185">Reference proteome</keyword>
<evidence type="ECO:0000256" key="1">
    <source>
        <dbReference type="SAM" id="SignalP"/>
    </source>
</evidence>
<dbReference type="RefSeq" id="WP_244552396.1">
    <property type="nucleotide sequence ID" value="NZ_LT840185.1"/>
</dbReference>
<protein>
    <submittedName>
        <fullName evidence="2">Uncharacterized protein</fullName>
    </submittedName>
</protein>
<proteinExistence type="predicted"/>
<name>A0A1X7FZ37_9SPHN</name>
<keyword evidence="1" id="KW-0732">Signal</keyword>
<sequence length="219" mass="23973">MMRAAIAVLAFAGAQAAPAQMFMNTPDFKPGPIDGSDPLIGFALPGATPAEYRAHLLWTMRAGLNVAALQCQFSPFLRSVDNYNGVLAHHAKEFADAYSTLNAYFKRVHGAKEGQRKFDDYSTITYNGFSTLQAQYGFCNVASNISKEALTRPKGDLHLTAEARMRELRNSLVPAFDSVTGYNPGAIPMPQVPPLSDDCYDRRGNLRSKCQANFSQVGR</sequence>
<dbReference type="EMBL" id="LT840185">
    <property type="protein sequence ID" value="SMF61329.1"/>
    <property type="molecule type" value="Genomic_DNA"/>
</dbReference>